<proteinExistence type="predicted"/>
<keyword evidence="3" id="KW-1185">Reference proteome</keyword>
<sequence length="210" mass="22954">MNFTSFLGKIKDQAEEFIEQNPEQVESLKHQAVGFVKTVVDNEAEKEKESSGKPQTKADETKAQILGVLKPKLDEFTESYNAPPQEEETKPPPGKPSYLIGKPSNDQGEEAPAKPAPAKPSYLIGKPKKDDNKEEEVEEAAPPSKPAPGKPSYLIGKPKKDEEEEEPAEAAPPPKPSKPAHGKPSYLIKKKKDPAEEEEAAYNEAVQGSE</sequence>
<feature type="region of interest" description="Disordered" evidence="1">
    <location>
        <begin position="40"/>
        <end position="210"/>
    </location>
</feature>
<dbReference type="Proteomes" id="UP000291116">
    <property type="component" value="Unassembled WGS sequence"/>
</dbReference>
<gene>
    <name evidence="2" type="ORF">PSNMU_V1.4_AUG-EV-PASAV3_0071710</name>
</gene>
<evidence type="ECO:0000313" key="2">
    <source>
        <dbReference type="EMBL" id="VEU40280.1"/>
    </source>
</evidence>
<protein>
    <submittedName>
        <fullName evidence="2">Uncharacterized protein</fullName>
    </submittedName>
</protein>
<reference evidence="2 3" key="1">
    <citation type="submission" date="2019-01" db="EMBL/GenBank/DDBJ databases">
        <authorList>
            <person name="Ferrante I. M."/>
        </authorList>
    </citation>
    <scope>NUCLEOTIDE SEQUENCE [LARGE SCALE GENOMIC DNA]</scope>
    <source>
        <strain evidence="2 3">B856</strain>
    </source>
</reference>
<accession>A0A448ZE51</accession>
<dbReference type="EMBL" id="CAACVS010000269">
    <property type="protein sequence ID" value="VEU40280.1"/>
    <property type="molecule type" value="Genomic_DNA"/>
</dbReference>
<dbReference type="AlphaFoldDB" id="A0A448ZE51"/>
<evidence type="ECO:0000313" key="3">
    <source>
        <dbReference type="Proteomes" id="UP000291116"/>
    </source>
</evidence>
<name>A0A448ZE51_9STRA</name>
<feature type="compositionally biased region" description="Basic and acidic residues" evidence="1">
    <location>
        <begin position="43"/>
        <end position="62"/>
    </location>
</feature>
<dbReference type="OrthoDB" id="10626553at2759"/>
<organism evidence="2 3">
    <name type="scientific">Pseudo-nitzschia multistriata</name>
    <dbReference type="NCBI Taxonomy" id="183589"/>
    <lineage>
        <taxon>Eukaryota</taxon>
        <taxon>Sar</taxon>
        <taxon>Stramenopiles</taxon>
        <taxon>Ochrophyta</taxon>
        <taxon>Bacillariophyta</taxon>
        <taxon>Bacillariophyceae</taxon>
        <taxon>Bacillariophycidae</taxon>
        <taxon>Bacillariales</taxon>
        <taxon>Bacillariaceae</taxon>
        <taxon>Pseudo-nitzschia</taxon>
    </lineage>
</organism>
<evidence type="ECO:0000256" key="1">
    <source>
        <dbReference type="SAM" id="MobiDB-lite"/>
    </source>
</evidence>